<proteinExistence type="predicted"/>
<gene>
    <name evidence="2" type="ORF">E2C01_027453</name>
</gene>
<dbReference type="EMBL" id="VSRR010002976">
    <property type="protein sequence ID" value="MPC34078.1"/>
    <property type="molecule type" value="Genomic_DNA"/>
</dbReference>
<organism evidence="2 3">
    <name type="scientific">Portunus trituberculatus</name>
    <name type="common">Swimming crab</name>
    <name type="synonym">Neptunus trituberculatus</name>
    <dbReference type="NCBI Taxonomy" id="210409"/>
    <lineage>
        <taxon>Eukaryota</taxon>
        <taxon>Metazoa</taxon>
        <taxon>Ecdysozoa</taxon>
        <taxon>Arthropoda</taxon>
        <taxon>Crustacea</taxon>
        <taxon>Multicrustacea</taxon>
        <taxon>Malacostraca</taxon>
        <taxon>Eumalacostraca</taxon>
        <taxon>Eucarida</taxon>
        <taxon>Decapoda</taxon>
        <taxon>Pleocyemata</taxon>
        <taxon>Brachyura</taxon>
        <taxon>Eubrachyura</taxon>
        <taxon>Portunoidea</taxon>
        <taxon>Portunidae</taxon>
        <taxon>Portuninae</taxon>
        <taxon>Portunus</taxon>
    </lineage>
</organism>
<feature type="compositionally biased region" description="Polar residues" evidence="1">
    <location>
        <begin position="28"/>
        <end position="43"/>
    </location>
</feature>
<dbReference type="AlphaFoldDB" id="A0A5B7EL71"/>
<reference evidence="2 3" key="1">
    <citation type="submission" date="2019-05" db="EMBL/GenBank/DDBJ databases">
        <title>Another draft genome of Portunus trituberculatus and its Hox gene families provides insights of decapod evolution.</title>
        <authorList>
            <person name="Jeong J.-H."/>
            <person name="Song I."/>
            <person name="Kim S."/>
            <person name="Choi T."/>
            <person name="Kim D."/>
            <person name="Ryu S."/>
            <person name="Kim W."/>
        </authorList>
    </citation>
    <scope>NUCLEOTIDE SEQUENCE [LARGE SCALE GENOMIC DNA]</scope>
    <source>
        <tissue evidence="2">Muscle</tissue>
    </source>
</reference>
<keyword evidence="3" id="KW-1185">Reference proteome</keyword>
<sequence>MLLSPKNFFFFCLQQLTQHPTMSWLPDNGTSSPRQLPTYRSQL</sequence>
<name>A0A5B7EL71_PORTR</name>
<evidence type="ECO:0000256" key="1">
    <source>
        <dbReference type="SAM" id="MobiDB-lite"/>
    </source>
</evidence>
<evidence type="ECO:0000313" key="3">
    <source>
        <dbReference type="Proteomes" id="UP000324222"/>
    </source>
</evidence>
<feature type="region of interest" description="Disordered" evidence="1">
    <location>
        <begin position="23"/>
        <end position="43"/>
    </location>
</feature>
<protein>
    <submittedName>
        <fullName evidence="2">Uncharacterized protein</fullName>
    </submittedName>
</protein>
<dbReference type="Proteomes" id="UP000324222">
    <property type="component" value="Unassembled WGS sequence"/>
</dbReference>
<comment type="caution">
    <text evidence="2">The sequence shown here is derived from an EMBL/GenBank/DDBJ whole genome shotgun (WGS) entry which is preliminary data.</text>
</comment>
<accession>A0A5B7EL71</accession>
<evidence type="ECO:0000313" key="2">
    <source>
        <dbReference type="EMBL" id="MPC34078.1"/>
    </source>
</evidence>